<dbReference type="GO" id="GO:0044874">
    <property type="term" value="P:lipoprotein localization to outer membrane"/>
    <property type="evidence" value="ECO:0007669"/>
    <property type="project" value="TreeGrafter"/>
</dbReference>
<evidence type="ECO:0000256" key="4">
    <source>
        <dbReference type="ARBA" id="ARBA00022692"/>
    </source>
</evidence>
<protein>
    <submittedName>
        <fullName evidence="10">ABC transporter permease</fullName>
    </submittedName>
</protein>
<dbReference type="AlphaFoldDB" id="A0A418PS20"/>
<evidence type="ECO:0000256" key="6">
    <source>
        <dbReference type="ARBA" id="ARBA00023136"/>
    </source>
</evidence>
<evidence type="ECO:0000259" key="9">
    <source>
        <dbReference type="Pfam" id="PF12704"/>
    </source>
</evidence>
<evidence type="ECO:0000256" key="7">
    <source>
        <dbReference type="SAM" id="Phobius"/>
    </source>
</evidence>
<comment type="similarity">
    <text evidence="2">Belongs to the ABC-4 integral membrane protein family. LolC/E subfamily.</text>
</comment>
<evidence type="ECO:0000313" key="10">
    <source>
        <dbReference type="EMBL" id="RIW15660.1"/>
    </source>
</evidence>
<evidence type="ECO:0000256" key="2">
    <source>
        <dbReference type="ARBA" id="ARBA00005236"/>
    </source>
</evidence>
<dbReference type="InterPro" id="IPR025857">
    <property type="entry name" value="MacB_PCD"/>
</dbReference>
<name>A0A418PS20_9BACT</name>
<gene>
    <name evidence="10" type="ORF">D0X99_09535</name>
</gene>
<dbReference type="RefSeq" id="WP_119477545.1">
    <property type="nucleotide sequence ID" value="NZ_QXML01000004.1"/>
</dbReference>
<feature type="transmembrane region" description="Helical" evidence="7">
    <location>
        <begin position="263"/>
        <end position="287"/>
    </location>
</feature>
<keyword evidence="11" id="KW-1185">Reference proteome</keyword>
<dbReference type="Proteomes" id="UP000283522">
    <property type="component" value="Unassembled WGS sequence"/>
</dbReference>
<accession>A0A418PS20</accession>
<feature type="domain" description="MacB-like periplasmic core" evidence="9">
    <location>
        <begin position="17"/>
        <end position="236"/>
    </location>
</feature>
<keyword evidence="3" id="KW-1003">Cell membrane</keyword>
<dbReference type="OrthoDB" id="9784014at2"/>
<keyword evidence="4 7" id="KW-0812">Transmembrane</keyword>
<dbReference type="InterPro" id="IPR051447">
    <property type="entry name" value="Lipoprotein-release_system"/>
</dbReference>
<dbReference type="PANTHER" id="PTHR30489">
    <property type="entry name" value="LIPOPROTEIN-RELEASING SYSTEM TRANSMEMBRANE PROTEIN LOLE"/>
    <property type="match status" value="1"/>
</dbReference>
<feature type="domain" description="ABC3 transporter permease C-terminal" evidence="8">
    <location>
        <begin position="266"/>
        <end position="397"/>
    </location>
</feature>
<comment type="subcellular location">
    <subcellularLocation>
        <location evidence="1">Cell membrane</location>
        <topology evidence="1">Multi-pass membrane protein</topology>
    </subcellularLocation>
</comment>
<comment type="caution">
    <text evidence="10">The sequence shown here is derived from an EMBL/GenBank/DDBJ whole genome shotgun (WGS) entry which is preliminary data.</text>
</comment>
<evidence type="ECO:0000256" key="3">
    <source>
        <dbReference type="ARBA" id="ARBA00022475"/>
    </source>
</evidence>
<dbReference type="GO" id="GO:0098797">
    <property type="term" value="C:plasma membrane protein complex"/>
    <property type="evidence" value="ECO:0007669"/>
    <property type="project" value="TreeGrafter"/>
</dbReference>
<feature type="transmembrane region" description="Helical" evidence="7">
    <location>
        <begin position="18"/>
        <end position="38"/>
    </location>
</feature>
<dbReference type="Pfam" id="PF12704">
    <property type="entry name" value="MacB_PCD"/>
    <property type="match status" value="1"/>
</dbReference>
<proteinExistence type="inferred from homology"/>
<organism evidence="10 11">
    <name type="scientific">Algoriphagus lacus</name>
    <dbReference type="NCBI Taxonomy" id="2056311"/>
    <lineage>
        <taxon>Bacteria</taxon>
        <taxon>Pseudomonadati</taxon>
        <taxon>Bacteroidota</taxon>
        <taxon>Cytophagia</taxon>
        <taxon>Cytophagales</taxon>
        <taxon>Cyclobacteriaceae</taxon>
        <taxon>Algoriphagus</taxon>
    </lineage>
</organism>
<keyword evidence="6 7" id="KW-0472">Membrane</keyword>
<evidence type="ECO:0000256" key="5">
    <source>
        <dbReference type="ARBA" id="ARBA00022989"/>
    </source>
</evidence>
<feature type="transmembrane region" description="Helical" evidence="7">
    <location>
        <begin position="307"/>
        <end position="337"/>
    </location>
</feature>
<evidence type="ECO:0000313" key="11">
    <source>
        <dbReference type="Proteomes" id="UP000283522"/>
    </source>
</evidence>
<feature type="transmembrane region" description="Helical" evidence="7">
    <location>
        <begin position="373"/>
        <end position="393"/>
    </location>
</feature>
<dbReference type="InterPro" id="IPR003838">
    <property type="entry name" value="ABC3_permease_C"/>
</dbReference>
<evidence type="ECO:0000256" key="1">
    <source>
        <dbReference type="ARBA" id="ARBA00004651"/>
    </source>
</evidence>
<keyword evidence="5 7" id="KW-1133">Transmembrane helix</keyword>
<reference evidence="10 11" key="1">
    <citation type="submission" date="2018-09" db="EMBL/GenBank/DDBJ databases">
        <authorList>
            <person name="Wang X."/>
            <person name="Du Z."/>
        </authorList>
    </citation>
    <scope>NUCLEOTIDE SEQUENCE [LARGE SCALE GENOMIC DNA]</scope>
    <source>
        <strain evidence="10 11">N3</strain>
    </source>
</reference>
<dbReference type="Pfam" id="PF02687">
    <property type="entry name" value="FtsX"/>
    <property type="match status" value="1"/>
</dbReference>
<evidence type="ECO:0000259" key="8">
    <source>
        <dbReference type="Pfam" id="PF02687"/>
    </source>
</evidence>
<dbReference type="PANTHER" id="PTHR30489:SF0">
    <property type="entry name" value="LIPOPROTEIN-RELEASING SYSTEM TRANSMEMBRANE PROTEIN LOLE"/>
    <property type="match status" value="1"/>
</dbReference>
<dbReference type="EMBL" id="QXML01000004">
    <property type="protein sequence ID" value="RIW15660.1"/>
    <property type="molecule type" value="Genomic_DNA"/>
</dbReference>
<sequence length="403" mass="45135">MNLKLAWRNVWRNKTRSLIIMASVAIGLLAGIFVLGLYQGMMRSRVRTVIDTEVAHLQIHHKEFKEDYDPSYTLDQELISKNLKKISEIKSFANRSVTQGMLATTTGTSGVRIYGIQPKEEIEVSQLAFKIKEGEVLNPSKKNGILIGKKLADKMKLKLGSKLVLTFTDRESSVTSGAFRVNGIYQTINTPLDEVIVYINRSTLNEYLGLEDTSHEIAILLHRDEDLELVKNSLQAQFPRYSVMTWKENSPETDLMVGTINQYSTIIIIIIMIALAFGIINTMLMSVIERTREIGMLSALGMNRKKVFALILTETVILTFVGVPVGFILSWFSILYFSKAGIDISPFSEEAMSSFGFTSIIYPEFPVDTMGSVLIIVISTALISAFFPSLKAIRLQPADALRQ</sequence>